<name>A0A445EPQ7_ARAHY</name>
<comment type="caution">
    <text evidence="1">The sequence shown here is derived from an EMBL/GenBank/DDBJ whole genome shotgun (WGS) entry which is preliminary data.</text>
</comment>
<sequence length="63" mass="7280">MCSSLRIESFGIPCEYIVKVLVDKDILLDRWTKKIKSALNDASGFTRDAFFISRQSALMKFFK</sequence>
<accession>A0A445EPQ7</accession>
<keyword evidence="2" id="KW-1185">Reference proteome</keyword>
<evidence type="ECO:0000313" key="2">
    <source>
        <dbReference type="Proteomes" id="UP000289738"/>
    </source>
</evidence>
<organism evidence="1 2">
    <name type="scientific">Arachis hypogaea</name>
    <name type="common">Peanut</name>
    <dbReference type="NCBI Taxonomy" id="3818"/>
    <lineage>
        <taxon>Eukaryota</taxon>
        <taxon>Viridiplantae</taxon>
        <taxon>Streptophyta</taxon>
        <taxon>Embryophyta</taxon>
        <taxon>Tracheophyta</taxon>
        <taxon>Spermatophyta</taxon>
        <taxon>Magnoliopsida</taxon>
        <taxon>eudicotyledons</taxon>
        <taxon>Gunneridae</taxon>
        <taxon>Pentapetalae</taxon>
        <taxon>rosids</taxon>
        <taxon>fabids</taxon>
        <taxon>Fabales</taxon>
        <taxon>Fabaceae</taxon>
        <taxon>Papilionoideae</taxon>
        <taxon>50 kb inversion clade</taxon>
        <taxon>dalbergioids sensu lato</taxon>
        <taxon>Dalbergieae</taxon>
        <taxon>Pterocarpus clade</taxon>
        <taxon>Arachis</taxon>
    </lineage>
</organism>
<evidence type="ECO:0008006" key="3">
    <source>
        <dbReference type="Google" id="ProtNLM"/>
    </source>
</evidence>
<protein>
    <recommendedName>
        <fullName evidence="3">Protein FAR1-RELATED SEQUENCE</fullName>
    </recommendedName>
</protein>
<dbReference type="Proteomes" id="UP000289738">
    <property type="component" value="Chromosome A01"/>
</dbReference>
<gene>
    <name evidence="1" type="ORF">Ahy_A01g001918</name>
</gene>
<evidence type="ECO:0000313" key="1">
    <source>
        <dbReference type="EMBL" id="RYR77450.1"/>
    </source>
</evidence>
<proteinExistence type="predicted"/>
<dbReference type="AlphaFoldDB" id="A0A445EPQ7"/>
<dbReference type="EMBL" id="SDMP01000001">
    <property type="protein sequence ID" value="RYR77450.1"/>
    <property type="molecule type" value="Genomic_DNA"/>
</dbReference>
<reference evidence="1 2" key="1">
    <citation type="submission" date="2019-01" db="EMBL/GenBank/DDBJ databases">
        <title>Sequencing of cultivated peanut Arachis hypogaea provides insights into genome evolution and oil improvement.</title>
        <authorList>
            <person name="Chen X."/>
        </authorList>
    </citation>
    <scope>NUCLEOTIDE SEQUENCE [LARGE SCALE GENOMIC DNA]</scope>
    <source>
        <strain evidence="2">cv. Fuhuasheng</strain>
        <tissue evidence="1">Leaves</tissue>
    </source>
</reference>